<sequence>KKTFELALDFTKLHHNVDLQHLHDNQTLLKNFGVFYEEYCYCVVASGFKGQIAARLASQLAQCKGDKDQCFQIFKNKQKINAICLTYEKLNKNYESVSKTWKTPDDLAKLPYIGPTTCQHLARNIGLQSCVKPDLHLKRLILKLFGKDEEKFVIEKVEQLAKKVGMNPGEVDFCLWVWLSHNGEKQKCCGVLRLR</sequence>
<organism evidence="1">
    <name type="scientific">Trepomonas sp. PC1</name>
    <dbReference type="NCBI Taxonomy" id="1076344"/>
    <lineage>
        <taxon>Eukaryota</taxon>
        <taxon>Metamonada</taxon>
        <taxon>Diplomonadida</taxon>
        <taxon>Hexamitidae</taxon>
        <taxon>Hexamitinae</taxon>
        <taxon>Trepomonas</taxon>
    </lineage>
</organism>
<evidence type="ECO:0000313" key="1">
    <source>
        <dbReference type="EMBL" id="JAP94148.1"/>
    </source>
</evidence>
<dbReference type="Gene3D" id="1.10.1670.10">
    <property type="entry name" value="Helix-hairpin-Helix base-excision DNA repair enzymes (C-terminal)"/>
    <property type="match status" value="1"/>
</dbReference>
<accession>A0A146KD33</accession>
<dbReference type="EMBL" id="GDID01002458">
    <property type="protein sequence ID" value="JAP94148.1"/>
    <property type="molecule type" value="Transcribed_RNA"/>
</dbReference>
<name>A0A146KD33_9EUKA</name>
<dbReference type="Gene3D" id="1.10.340.30">
    <property type="entry name" value="Hypothetical protein, domain 2"/>
    <property type="match status" value="1"/>
</dbReference>
<dbReference type="AlphaFoldDB" id="A0A146KD33"/>
<proteinExistence type="predicted"/>
<protein>
    <submittedName>
        <fullName evidence="1">Uncharacterized protein</fullName>
    </submittedName>
</protein>
<gene>
    <name evidence="1" type="ORF">TPC1_13307</name>
</gene>
<feature type="non-terminal residue" evidence="1">
    <location>
        <position position="1"/>
    </location>
</feature>
<dbReference type="InterPro" id="IPR023170">
    <property type="entry name" value="HhH_base_excis_C"/>
</dbReference>
<reference evidence="1" key="1">
    <citation type="submission" date="2015-07" db="EMBL/GenBank/DDBJ databases">
        <title>Adaptation to a free-living lifestyle via gene acquisitions in the diplomonad Trepomonas sp. PC1.</title>
        <authorList>
            <person name="Xu F."/>
            <person name="Jerlstrom-Hultqvist J."/>
            <person name="Kolisko M."/>
            <person name="Simpson A.G.B."/>
            <person name="Roger A.J."/>
            <person name="Svard S.G."/>
            <person name="Andersson J.O."/>
        </authorList>
    </citation>
    <scope>NUCLEOTIDE SEQUENCE</scope>
    <source>
        <strain evidence="1">PC1</strain>
    </source>
</reference>